<evidence type="ECO:0000313" key="2">
    <source>
        <dbReference type="Proteomes" id="UP001165960"/>
    </source>
</evidence>
<gene>
    <name evidence="1" type="ORF">DSO57_1003190</name>
</gene>
<name>A0ACC2SAM8_9FUNG</name>
<sequence>MVSLKTISGSLSLENIDGLTENFSRSLETVGSLKFSRVSQDLRFSDLEVLDSISMAHSSMEELSGINSIKLTKLVLDNSTMPVKFPLFTLQEVADLAIRMTDISNFKATFSQALVVTGSFEFSESLVNTVAINFQVNVTFSLRYNPNLVTVRFLSQPCFNFYQEDNPQLRAIHFNDRTIDFNPASHPKGNKPINPAS</sequence>
<dbReference type="Proteomes" id="UP001165960">
    <property type="component" value="Unassembled WGS sequence"/>
</dbReference>
<reference evidence="1" key="1">
    <citation type="submission" date="2022-04" db="EMBL/GenBank/DDBJ databases">
        <title>Genome of the entomopathogenic fungus Entomophthora muscae.</title>
        <authorList>
            <person name="Elya C."/>
            <person name="Lovett B.R."/>
            <person name="Lee E."/>
            <person name="Macias A.M."/>
            <person name="Hajek A.E."/>
            <person name="De Bivort B.L."/>
            <person name="Kasson M.T."/>
            <person name="De Fine Licht H.H."/>
            <person name="Stajich J.E."/>
        </authorList>
    </citation>
    <scope>NUCLEOTIDE SEQUENCE</scope>
    <source>
        <strain evidence="1">Berkeley</strain>
    </source>
</reference>
<accession>A0ACC2SAM8</accession>
<dbReference type="EMBL" id="QTSX02005687">
    <property type="protein sequence ID" value="KAJ9059365.1"/>
    <property type="molecule type" value="Genomic_DNA"/>
</dbReference>
<proteinExistence type="predicted"/>
<protein>
    <submittedName>
        <fullName evidence="1">Uncharacterized protein</fullName>
    </submittedName>
</protein>
<evidence type="ECO:0000313" key="1">
    <source>
        <dbReference type="EMBL" id="KAJ9059365.1"/>
    </source>
</evidence>
<keyword evidence="2" id="KW-1185">Reference proteome</keyword>
<comment type="caution">
    <text evidence="1">The sequence shown here is derived from an EMBL/GenBank/DDBJ whole genome shotgun (WGS) entry which is preliminary data.</text>
</comment>
<organism evidence="1 2">
    <name type="scientific">Entomophthora muscae</name>
    <dbReference type="NCBI Taxonomy" id="34485"/>
    <lineage>
        <taxon>Eukaryota</taxon>
        <taxon>Fungi</taxon>
        <taxon>Fungi incertae sedis</taxon>
        <taxon>Zoopagomycota</taxon>
        <taxon>Entomophthoromycotina</taxon>
        <taxon>Entomophthoromycetes</taxon>
        <taxon>Entomophthorales</taxon>
        <taxon>Entomophthoraceae</taxon>
        <taxon>Entomophthora</taxon>
    </lineage>
</organism>